<proteinExistence type="predicted"/>
<dbReference type="AlphaFoldDB" id="A0A9F5JFC0"/>
<dbReference type="InterPro" id="IPR050504">
    <property type="entry name" value="IgSF_BTN/MOG"/>
</dbReference>
<evidence type="ECO:0000256" key="3">
    <source>
        <dbReference type="ARBA" id="ARBA00023136"/>
    </source>
</evidence>
<feature type="transmembrane region" description="Helical" evidence="7">
    <location>
        <begin position="25"/>
        <end position="46"/>
    </location>
</feature>
<dbReference type="GO" id="GO:0005102">
    <property type="term" value="F:signaling receptor binding"/>
    <property type="evidence" value="ECO:0007669"/>
    <property type="project" value="TreeGrafter"/>
</dbReference>
<comment type="subcellular location">
    <subcellularLocation>
        <location evidence="1">Membrane</location>
    </subcellularLocation>
</comment>
<keyword evidence="5" id="KW-0325">Glycoprotein</keyword>
<dbReference type="InterPro" id="IPR013783">
    <property type="entry name" value="Ig-like_fold"/>
</dbReference>
<dbReference type="InterPro" id="IPR003598">
    <property type="entry name" value="Ig_sub2"/>
</dbReference>
<dbReference type="FunFam" id="2.60.40.10:FF:000142">
    <property type="entry name" value="V-set domain-containing T-cell activation inhibitor 1"/>
    <property type="match status" value="1"/>
</dbReference>
<dbReference type="RefSeq" id="XP_025032626.1">
    <property type="nucleotide sequence ID" value="XM_025176858.1"/>
</dbReference>
<dbReference type="PANTHER" id="PTHR24100:SF130">
    <property type="entry name" value="BUTYROPHILIN-LIKE PROTEIN 9"/>
    <property type="match status" value="1"/>
</dbReference>
<keyword evidence="3 7" id="KW-0472">Membrane</keyword>
<keyword evidence="9" id="KW-1185">Reference proteome</keyword>
<evidence type="ECO:0000256" key="6">
    <source>
        <dbReference type="ARBA" id="ARBA00023319"/>
    </source>
</evidence>
<evidence type="ECO:0000256" key="1">
    <source>
        <dbReference type="ARBA" id="ARBA00004370"/>
    </source>
</evidence>
<evidence type="ECO:0000313" key="10">
    <source>
        <dbReference type="RefSeq" id="XP_025032626.1"/>
    </source>
</evidence>
<evidence type="ECO:0000313" key="9">
    <source>
        <dbReference type="Proteomes" id="UP000695026"/>
    </source>
</evidence>
<dbReference type="OrthoDB" id="8901134at2759"/>
<dbReference type="InterPro" id="IPR003599">
    <property type="entry name" value="Ig_sub"/>
</dbReference>
<sequence length="202" mass="23001">MELITWEEIKMMHPSGAEAASKQNIIPFIFSSMFTSSAVVSVWMVLQIFHVIHPGHFTILPVKKNPIAVIGEDVTIPCQLMSVSIPNNTAIEVHWIFSNSSKPIDVIYYHRKNKEEKELKNYGDRAELFYNELNRGNMSLKLRNISLSDQGKYTCVVTTETGFDEIVTELNVTGELLFYYSPIILHSTRKTMVVLQSTSSRL</sequence>
<evidence type="ECO:0000256" key="5">
    <source>
        <dbReference type="ARBA" id="ARBA00023180"/>
    </source>
</evidence>
<keyword evidence="7" id="KW-0812">Transmembrane</keyword>
<dbReference type="SUPFAM" id="SSF48726">
    <property type="entry name" value="Immunoglobulin"/>
    <property type="match status" value="1"/>
</dbReference>
<dbReference type="KEGG" id="pbi:112542903"/>
<dbReference type="SMART" id="SM00406">
    <property type="entry name" value="IGv"/>
    <property type="match status" value="1"/>
</dbReference>
<evidence type="ECO:0000256" key="2">
    <source>
        <dbReference type="ARBA" id="ARBA00022729"/>
    </source>
</evidence>
<evidence type="ECO:0000256" key="4">
    <source>
        <dbReference type="ARBA" id="ARBA00023157"/>
    </source>
</evidence>
<gene>
    <name evidence="10" type="primary">LOC112542903</name>
</gene>
<dbReference type="GeneID" id="112542903"/>
<dbReference type="GO" id="GO:1903037">
    <property type="term" value="P:regulation of leukocyte cell-cell adhesion"/>
    <property type="evidence" value="ECO:0007669"/>
    <property type="project" value="UniProtKB-ARBA"/>
</dbReference>
<keyword evidence="6" id="KW-0393">Immunoglobulin domain</keyword>
<feature type="domain" description="Ig-like" evidence="8">
    <location>
        <begin position="54"/>
        <end position="173"/>
    </location>
</feature>
<dbReference type="OMA" id="MELITWE"/>
<protein>
    <submittedName>
        <fullName evidence="10">Myelin-oligodendrocyte glycoprotein-like</fullName>
    </submittedName>
</protein>
<dbReference type="InterPro" id="IPR013106">
    <property type="entry name" value="Ig_V-set"/>
</dbReference>
<dbReference type="InterPro" id="IPR007110">
    <property type="entry name" value="Ig-like_dom"/>
</dbReference>
<name>A0A9F5JFC0_PYTBI</name>
<dbReference type="GO" id="GO:0009897">
    <property type="term" value="C:external side of plasma membrane"/>
    <property type="evidence" value="ECO:0007669"/>
    <property type="project" value="TreeGrafter"/>
</dbReference>
<dbReference type="SMART" id="SM00409">
    <property type="entry name" value="IG"/>
    <property type="match status" value="1"/>
</dbReference>
<evidence type="ECO:0000259" key="8">
    <source>
        <dbReference type="PROSITE" id="PS50835"/>
    </source>
</evidence>
<dbReference type="GO" id="GO:0050863">
    <property type="term" value="P:regulation of T cell activation"/>
    <property type="evidence" value="ECO:0007669"/>
    <property type="project" value="UniProtKB-ARBA"/>
</dbReference>
<dbReference type="GO" id="GO:0050852">
    <property type="term" value="P:T cell receptor signaling pathway"/>
    <property type="evidence" value="ECO:0007669"/>
    <property type="project" value="TreeGrafter"/>
</dbReference>
<organism evidence="9 10">
    <name type="scientific">Python bivittatus</name>
    <name type="common">Burmese python</name>
    <name type="synonym">Python molurus bivittatus</name>
    <dbReference type="NCBI Taxonomy" id="176946"/>
    <lineage>
        <taxon>Eukaryota</taxon>
        <taxon>Metazoa</taxon>
        <taxon>Chordata</taxon>
        <taxon>Craniata</taxon>
        <taxon>Vertebrata</taxon>
        <taxon>Euteleostomi</taxon>
        <taxon>Lepidosauria</taxon>
        <taxon>Squamata</taxon>
        <taxon>Bifurcata</taxon>
        <taxon>Unidentata</taxon>
        <taxon>Episquamata</taxon>
        <taxon>Toxicofera</taxon>
        <taxon>Serpentes</taxon>
        <taxon>Henophidia</taxon>
        <taxon>Pythonidae</taxon>
        <taxon>Python</taxon>
    </lineage>
</organism>
<dbReference type="GO" id="GO:0001817">
    <property type="term" value="P:regulation of cytokine production"/>
    <property type="evidence" value="ECO:0007669"/>
    <property type="project" value="TreeGrafter"/>
</dbReference>
<dbReference type="Gene3D" id="2.60.40.10">
    <property type="entry name" value="Immunoglobulins"/>
    <property type="match status" value="1"/>
</dbReference>
<dbReference type="PANTHER" id="PTHR24100">
    <property type="entry name" value="BUTYROPHILIN"/>
    <property type="match status" value="1"/>
</dbReference>
<dbReference type="InterPro" id="IPR036179">
    <property type="entry name" value="Ig-like_dom_sf"/>
</dbReference>
<keyword evidence="2" id="KW-0732">Signal</keyword>
<reference evidence="10" key="1">
    <citation type="submission" date="2025-08" db="UniProtKB">
        <authorList>
            <consortium name="RefSeq"/>
        </authorList>
    </citation>
    <scope>IDENTIFICATION</scope>
    <source>
        <tissue evidence="10">Liver</tissue>
    </source>
</reference>
<dbReference type="PROSITE" id="PS50835">
    <property type="entry name" value="IG_LIKE"/>
    <property type="match status" value="1"/>
</dbReference>
<keyword evidence="4" id="KW-1015">Disulfide bond</keyword>
<dbReference type="Proteomes" id="UP000695026">
    <property type="component" value="Unplaced"/>
</dbReference>
<evidence type="ECO:0000256" key="7">
    <source>
        <dbReference type="SAM" id="Phobius"/>
    </source>
</evidence>
<keyword evidence="7" id="KW-1133">Transmembrane helix</keyword>
<accession>A0A9F5JFC0</accession>
<dbReference type="SMART" id="SM00408">
    <property type="entry name" value="IGc2"/>
    <property type="match status" value="1"/>
</dbReference>
<dbReference type="Pfam" id="PF07686">
    <property type="entry name" value="V-set"/>
    <property type="match status" value="1"/>
</dbReference>